<gene>
    <name evidence="2" type="ORF">Lalb_Chr07g0193591</name>
</gene>
<evidence type="ECO:0000256" key="1">
    <source>
        <dbReference type="SAM" id="Phobius"/>
    </source>
</evidence>
<keyword evidence="3" id="KW-1185">Reference proteome</keyword>
<keyword evidence="1" id="KW-0812">Transmembrane</keyword>
<keyword evidence="1" id="KW-0472">Membrane</keyword>
<sequence length="84" mass="10007">MSHSPSLFSLLNMSIHYHVPSHTLLILHFLYQKLNHIHIFSYSHILFSSKNLSSFSLNQFLYFFIFTKLIFLLEILLSYYAHSL</sequence>
<proteinExistence type="predicted"/>
<protein>
    <submittedName>
        <fullName evidence="2">Uncharacterized protein</fullName>
    </submittedName>
</protein>
<dbReference type="AlphaFoldDB" id="A0A6A4QBS5"/>
<evidence type="ECO:0000313" key="3">
    <source>
        <dbReference type="Proteomes" id="UP000447434"/>
    </source>
</evidence>
<organism evidence="2 3">
    <name type="scientific">Lupinus albus</name>
    <name type="common">White lupine</name>
    <name type="synonym">Lupinus termis</name>
    <dbReference type="NCBI Taxonomy" id="3870"/>
    <lineage>
        <taxon>Eukaryota</taxon>
        <taxon>Viridiplantae</taxon>
        <taxon>Streptophyta</taxon>
        <taxon>Embryophyta</taxon>
        <taxon>Tracheophyta</taxon>
        <taxon>Spermatophyta</taxon>
        <taxon>Magnoliopsida</taxon>
        <taxon>eudicotyledons</taxon>
        <taxon>Gunneridae</taxon>
        <taxon>Pentapetalae</taxon>
        <taxon>rosids</taxon>
        <taxon>fabids</taxon>
        <taxon>Fabales</taxon>
        <taxon>Fabaceae</taxon>
        <taxon>Papilionoideae</taxon>
        <taxon>50 kb inversion clade</taxon>
        <taxon>genistoids sensu lato</taxon>
        <taxon>core genistoids</taxon>
        <taxon>Genisteae</taxon>
        <taxon>Lupinus</taxon>
    </lineage>
</organism>
<comment type="caution">
    <text evidence="2">The sequence shown here is derived from an EMBL/GenBank/DDBJ whole genome shotgun (WGS) entry which is preliminary data.</text>
</comment>
<evidence type="ECO:0000313" key="2">
    <source>
        <dbReference type="EMBL" id="KAE9611049.1"/>
    </source>
</evidence>
<dbReference type="Proteomes" id="UP000447434">
    <property type="component" value="Chromosome 7"/>
</dbReference>
<keyword evidence="1" id="KW-1133">Transmembrane helix</keyword>
<dbReference type="EMBL" id="WOCE01000007">
    <property type="protein sequence ID" value="KAE9611049.1"/>
    <property type="molecule type" value="Genomic_DNA"/>
</dbReference>
<accession>A0A6A4QBS5</accession>
<reference evidence="3" key="1">
    <citation type="journal article" date="2020" name="Nat. Commun.">
        <title>Genome sequence of the cluster root forming white lupin.</title>
        <authorList>
            <person name="Hufnagel B."/>
            <person name="Marques A."/>
            <person name="Soriano A."/>
            <person name="Marques L."/>
            <person name="Divol F."/>
            <person name="Doumas P."/>
            <person name="Sallet E."/>
            <person name="Mancinotti D."/>
            <person name="Carrere S."/>
            <person name="Marande W."/>
            <person name="Arribat S."/>
            <person name="Keller J."/>
            <person name="Huneau C."/>
            <person name="Blein T."/>
            <person name="Aime D."/>
            <person name="Laguerre M."/>
            <person name="Taylor J."/>
            <person name="Schubert V."/>
            <person name="Nelson M."/>
            <person name="Geu-Flores F."/>
            <person name="Crespi M."/>
            <person name="Gallardo-Guerrero K."/>
            <person name="Delaux P.-M."/>
            <person name="Salse J."/>
            <person name="Berges H."/>
            <person name="Guyot R."/>
            <person name="Gouzy J."/>
            <person name="Peret B."/>
        </authorList>
    </citation>
    <scope>NUCLEOTIDE SEQUENCE [LARGE SCALE GENOMIC DNA]</scope>
    <source>
        <strain evidence="3">cv. Amiga</strain>
    </source>
</reference>
<feature type="transmembrane region" description="Helical" evidence="1">
    <location>
        <begin position="60"/>
        <end position="81"/>
    </location>
</feature>
<name>A0A6A4QBS5_LUPAL</name>